<dbReference type="EMBL" id="BRXW01000058">
    <property type="protein sequence ID" value="GMI03434.1"/>
    <property type="molecule type" value="Genomic_DNA"/>
</dbReference>
<accession>A0A9W7CF04</accession>
<evidence type="ECO:0000313" key="1">
    <source>
        <dbReference type="EMBL" id="GMI03434.1"/>
    </source>
</evidence>
<comment type="caution">
    <text evidence="1">The sequence shown here is derived from an EMBL/GenBank/DDBJ whole genome shotgun (WGS) entry which is preliminary data.</text>
</comment>
<evidence type="ECO:0000313" key="2">
    <source>
        <dbReference type="Proteomes" id="UP001165122"/>
    </source>
</evidence>
<dbReference type="Proteomes" id="UP001165122">
    <property type="component" value="Unassembled WGS sequence"/>
</dbReference>
<sequence length="329" mass="36119">MSKIESAVSPKRLQITSDQSIASEMYLVLQKFEPNSNMKEQMELLYSQKKDIITLEESLVKGLLEGVVECGEALKESRERSEQIKTVLNNMPQYKQEDVSYEWSEIERVQRVLGEVEEQSRKRTSKIKELKKLIESSEVSKNKILGGQDNKNIITKRRDKGGGGESNEVERGSRLVKPNHVVVGLEELNNKSEEEVVKVAASSATKAFTGIAKTGVFRVKAALDAITATNVVEEGKVALKKGNEISKRVTTALSSNEVKDATKAITSEIGEGAKLAGEVIKTVIQNAKEGESRKEVVDAAGETTAALRTTLNAFIALAAKRIEERAGNK</sequence>
<reference evidence="2" key="1">
    <citation type="journal article" date="2023" name="Commun. Biol.">
        <title>Genome analysis of Parmales, the sister group of diatoms, reveals the evolutionary specialization of diatoms from phago-mixotrophs to photoautotrophs.</title>
        <authorList>
            <person name="Ban H."/>
            <person name="Sato S."/>
            <person name="Yoshikawa S."/>
            <person name="Yamada K."/>
            <person name="Nakamura Y."/>
            <person name="Ichinomiya M."/>
            <person name="Sato N."/>
            <person name="Blanc-Mathieu R."/>
            <person name="Endo H."/>
            <person name="Kuwata A."/>
            <person name="Ogata H."/>
        </authorList>
    </citation>
    <scope>NUCLEOTIDE SEQUENCE [LARGE SCALE GENOMIC DNA]</scope>
    <source>
        <strain evidence="2">NIES 3700</strain>
    </source>
</reference>
<organism evidence="1 2">
    <name type="scientific">Triparma laevis f. longispina</name>
    <dbReference type="NCBI Taxonomy" id="1714387"/>
    <lineage>
        <taxon>Eukaryota</taxon>
        <taxon>Sar</taxon>
        <taxon>Stramenopiles</taxon>
        <taxon>Ochrophyta</taxon>
        <taxon>Bolidophyceae</taxon>
        <taxon>Parmales</taxon>
        <taxon>Triparmaceae</taxon>
        <taxon>Triparma</taxon>
    </lineage>
</organism>
<gene>
    <name evidence="1" type="ORF">TrLO_g6326</name>
</gene>
<protein>
    <submittedName>
        <fullName evidence="1">Uncharacterized protein</fullName>
    </submittedName>
</protein>
<name>A0A9W7CF04_9STRA</name>
<dbReference type="AlphaFoldDB" id="A0A9W7CF04"/>
<proteinExistence type="predicted"/>
<keyword evidence="2" id="KW-1185">Reference proteome</keyword>